<dbReference type="AlphaFoldDB" id="F3KKP5"/>
<proteinExistence type="predicted"/>
<sequence>MRIYSLVHQPVFAFPESKADFPILFNGSLVSDQPVYLFDKPADWMNGDIKHLVAARPSKIDSNEFYTIISETLSRIQNQVSLEGAIACVGEDYLVYWELSANVTSSDDQASGISLLNEVLPNWKQNFIAESKSIPVGLWNNWNGINVHPGDCFNMKFHRREDI</sequence>
<comment type="caution">
    <text evidence="1">The sequence shown here is derived from an EMBL/GenBank/DDBJ whole genome shotgun (WGS) entry which is preliminary data.</text>
</comment>
<name>F3KKP5_9ARCH</name>
<protein>
    <submittedName>
        <fullName evidence="1">Uncharacterized protein</fullName>
    </submittedName>
</protein>
<organism evidence="1">
    <name type="scientific">Candidatus Nitrosarchaeum limnium SFB1</name>
    <dbReference type="NCBI Taxonomy" id="886738"/>
    <lineage>
        <taxon>Archaea</taxon>
        <taxon>Nitrososphaerota</taxon>
        <taxon>Nitrososphaeria</taxon>
        <taxon>Nitrosopumilales</taxon>
        <taxon>Nitrosopumilaceae</taxon>
        <taxon>Nitrosarchaeum</taxon>
    </lineage>
</organism>
<reference evidence="1" key="1">
    <citation type="journal article" date="2011" name="PLoS ONE">
        <title>Genome of a low-salinity ammonia-oxidizing archaeon determined by single-cell and metagenomic analysis.</title>
        <authorList>
            <person name="Blainey P.C."/>
            <person name="Mosier A.C."/>
            <person name="Potanina A."/>
            <person name="Francis C.A."/>
            <person name="Quake S.R."/>
        </authorList>
    </citation>
    <scope>NUCLEOTIDE SEQUENCE [LARGE SCALE GENOMIC DNA]</scope>
    <source>
        <strain evidence="1">SFB1</strain>
    </source>
</reference>
<dbReference type="Proteomes" id="UP000004348">
    <property type="component" value="Chromosome"/>
</dbReference>
<evidence type="ECO:0000313" key="1">
    <source>
        <dbReference type="EMBL" id="EGG42054.1"/>
    </source>
</evidence>
<dbReference type="EMBL" id="AEGP01000040">
    <property type="protein sequence ID" value="EGG42054.1"/>
    <property type="molecule type" value="Genomic_DNA"/>
</dbReference>
<dbReference type="HOGENOM" id="CLU_1623394_0_0_2"/>
<gene>
    <name evidence="1" type="ORF">Nlim_1069</name>
</gene>
<accession>F3KKP5</accession>